<protein>
    <recommendedName>
        <fullName evidence="2">Transglycosylase SLT domain-containing protein</fullName>
    </recommendedName>
</protein>
<name>A0ABP9CJC6_9ACTN</name>
<comment type="caution">
    <text evidence="3">The sequence shown here is derived from an EMBL/GenBank/DDBJ whole genome shotgun (WGS) entry which is preliminary data.</text>
</comment>
<proteinExistence type="predicted"/>
<feature type="compositionally biased region" description="Pro residues" evidence="1">
    <location>
        <begin position="329"/>
        <end position="344"/>
    </location>
</feature>
<keyword evidence="4" id="KW-1185">Reference proteome</keyword>
<feature type="compositionally biased region" description="Low complexity" evidence="1">
    <location>
        <begin position="400"/>
        <end position="411"/>
    </location>
</feature>
<reference evidence="4" key="1">
    <citation type="journal article" date="2019" name="Int. J. Syst. Evol. Microbiol.">
        <title>The Global Catalogue of Microorganisms (GCM) 10K type strain sequencing project: providing services to taxonomists for standard genome sequencing and annotation.</title>
        <authorList>
            <consortium name="The Broad Institute Genomics Platform"/>
            <consortium name="The Broad Institute Genome Sequencing Center for Infectious Disease"/>
            <person name="Wu L."/>
            <person name="Ma J."/>
        </authorList>
    </citation>
    <scope>NUCLEOTIDE SEQUENCE [LARGE SCALE GENOMIC DNA]</scope>
    <source>
        <strain evidence="4">JCM 18542</strain>
    </source>
</reference>
<feature type="compositionally biased region" description="Pro residues" evidence="1">
    <location>
        <begin position="386"/>
        <end position="399"/>
    </location>
</feature>
<evidence type="ECO:0000313" key="3">
    <source>
        <dbReference type="EMBL" id="GAA4812460.1"/>
    </source>
</evidence>
<evidence type="ECO:0000256" key="1">
    <source>
        <dbReference type="SAM" id="MobiDB-lite"/>
    </source>
</evidence>
<dbReference type="InterPro" id="IPR043426">
    <property type="entry name" value="MltB-like"/>
</dbReference>
<dbReference type="SUPFAM" id="SSF53955">
    <property type="entry name" value="Lysozyme-like"/>
    <property type="match status" value="1"/>
</dbReference>
<feature type="region of interest" description="Disordered" evidence="1">
    <location>
        <begin position="307"/>
        <end position="368"/>
    </location>
</feature>
<dbReference type="InterPro" id="IPR023346">
    <property type="entry name" value="Lysozyme-like_dom_sf"/>
</dbReference>
<feature type="region of interest" description="Disordered" evidence="1">
    <location>
        <begin position="380"/>
        <end position="417"/>
    </location>
</feature>
<sequence length="417" mass="42171">MGVVQLSGSWRAALERRRRTSSSPSASPHRWQTRAALIALLPLGLAALAAAGPGTGLPGSHASPAERAVQVRITAQEAAQPTPAGVVASALRPIPRYRTAPEPAASAPTAGGDAPVNPAALVGDVVQFAPGPLGIPGIMLNAYKHAADLMAQIQPSCGLPWYLLAGIGKIESGHASGGAADSRGNTTTTILGPVLDGHLAGNAVITDTDGGALDGHASYDRAVGPMQFMPGTWSHYGADGNNDGAADPNNVYDATFAAGRLLCAAGSNLSDPAATTGAILTYNHSMAYVKNVQAWAHAYATGAYPTPSELPPISPEDKAIDAPDGAEPAPTPEDLPDPPTPAEAPEPETLPGTDIPATTVEVPGLPPVQLPKIELPKIELPCLFNCPPPPPPAPEPAPSTPKEGTPGAAPAPGQPTP</sequence>
<dbReference type="Pfam" id="PF13406">
    <property type="entry name" value="SLT_2"/>
    <property type="match status" value="1"/>
</dbReference>
<feature type="domain" description="Transglycosylase SLT" evidence="2">
    <location>
        <begin position="216"/>
        <end position="266"/>
    </location>
</feature>
<accession>A0ABP9CJC6</accession>
<dbReference type="PANTHER" id="PTHR30163">
    <property type="entry name" value="MEMBRANE-BOUND LYTIC MUREIN TRANSGLYCOSYLASE B"/>
    <property type="match status" value="1"/>
</dbReference>
<dbReference type="CDD" id="cd13399">
    <property type="entry name" value="Slt35-like"/>
    <property type="match status" value="1"/>
</dbReference>
<dbReference type="Proteomes" id="UP001500839">
    <property type="component" value="Unassembled WGS sequence"/>
</dbReference>
<dbReference type="EMBL" id="BAABKQ010000001">
    <property type="protein sequence ID" value="GAA4812460.1"/>
    <property type="molecule type" value="Genomic_DNA"/>
</dbReference>
<gene>
    <name evidence="3" type="ORF">GCM10023353_16570</name>
</gene>
<evidence type="ECO:0000313" key="4">
    <source>
        <dbReference type="Proteomes" id="UP001500839"/>
    </source>
</evidence>
<organism evidence="3 4">
    <name type="scientific">Tomitella cavernea</name>
    <dbReference type="NCBI Taxonomy" id="1387982"/>
    <lineage>
        <taxon>Bacteria</taxon>
        <taxon>Bacillati</taxon>
        <taxon>Actinomycetota</taxon>
        <taxon>Actinomycetes</taxon>
        <taxon>Mycobacteriales</taxon>
        <taxon>Tomitella</taxon>
    </lineage>
</organism>
<dbReference type="PANTHER" id="PTHR30163:SF8">
    <property type="entry name" value="LYTIC MUREIN TRANSGLYCOSYLASE"/>
    <property type="match status" value="1"/>
</dbReference>
<evidence type="ECO:0000259" key="2">
    <source>
        <dbReference type="Pfam" id="PF13406"/>
    </source>
</evidence>
<dbReference type="InterPro" id="IPR031304">
    <property type="entry name" value="SLT_2"/>
</dbReference>
<dbReference type="Gene3D" id="1.10.530.10">
    <property type="match status" value="1"/>
</dbReference>